<evidence type="ECO:0000256" key="1">
    <source>
        <dbReference type="SAM" id="MobiDB-lite"/>
    </source>
</evidence>
<reference evidence="3 4" key="1">
    <citation type="submission" date="2015-03" db="EMBL/GenBank/DDBJ databases">
        <authorList>
            <consortium name="Pathogen Informatics"/>
        </authorList>
    </citation>
    <scope>NUCLEOTIDE SEQUENCE [LARGE SCALE GENOMIC DNA]</scope>
    <source>
        <strain evidence="3 4">Bir 185</strain>
    </source>
</reference>
<dbReference type="AlphaFoldDB" id="A0A654ZX51"/>
<dbReference type="InterPro" id="IPR015378">
    <property type="entry name" value="Transposase-like_Mu_C"/>
</dbReference>
<feature type="region of interest" description="Disordered" evidence="1">
    <location>
        <begin position="52"/>
        <end position="75"/>
    </location>
</feature>
<gene>
    <name evidence="3" type="ORF">ERS027659_01989</name>
</gene>
<accession>A0A654ZX51</accession>
<sequence>MTKTATVSLHGNRYEIDPALVGRKVELVFDPFDLTRIEVRLAGAPMGRAIPYHIGRHSHPKAKPETPTAPPKPSGIDYAQLIETAHAAELARGVNYTALTGAADQIPGQLDLLTGQEAQPK</sequence>
<dbReference type="EMBL" id="CNFT01000422">
    <property type="protein sequence ID" value="CKR67962.1"/>
    <property type="molecule type" value="Genomic_DNA"/>
</dbReference>
<evidence type="ECO:0000259" key="2">
    <source>
        <dbReference type="Pfam" id="PF09299"/>
    </source>
</evidence>
<protein>
    <submittedName>
        <fullName evidence="3">Transposase</fullName>
    </submittedName>
</protein>
<organism evidence="3 4">
    <name type="scientific">Mycobacterium tuberculosis</name>
    <dbReference type="NCBI Taxonomy" id="1773"/>
    <lineage>
        <taxon>Bacteria</taxon>
        <taxon>Bacillati</taxon>
        <taxon>Actinomycetota</taxon>
        <taxon>Actinomycetes</taxon>
        <taxon>Mycobacteriales</taxon>
        <taxon>Mycobacteriaceae</taxon>
        <taxon>Mycobacterium</taxon>
        <taxon>Mycobacterium tuberculosis complex</taxon>
    </lineage>
</organism>
<feature type="domain" description="Transposase-like Mu C-terminal" evidence="2">
    <location>
        <begin position="4"/>
        <end position="41"/>
    </location>
</feature>
<evidence type="ECO:0000313" key="3">
    <source>
        <dbReference type="EMBL" id="CKR67962.1"/>
    </source>
</evidence>
<evidence type="ECO:0000313" key="4">
    <source>
        <dbReference type="Proteomes" id="UP000050164"/>
    </source>
</evidence>
<dbReference type="Pfam" id="PF09299">
    <property type="entry name" value="Mu-transpos_C"/>
    <property type="match status" value="1"/>
</dbReference>
<dbReference type="PANTHER" id="PTHR35004">
    <property type="entry name" value="TRANSPOSASE RV3428C-RELATED"/>
    <property type="match status" value="1"/>
</dbReference>
<name>A0A654ZX51_MYCTX</name>
<dbReference type="Proteomes" id="UP000050164">
    <property type="component" value="Unassembled WGS sequence"/>
</dbReference>
<proteinExistence type="predicted"/>
<dbReference type="PANTHER" id="PTHR35004:SF6">
    <property type="entry name" value="TRANSPOSASE"/>
    <property type="match status" value="1"/>
</dbReference>